<dbReference type="AlphaFoldDB" id="A0A4Z2ICR5"/>
<evidence type="ECO:0000313" key="1">
    <source>
        <dbReference type="EMBL" id="TNN75285.1"/>
    </source>
</evidence>
<dbReference type="EMBL" id="SRLO01000105">
    <property type="protein sequence ID" value="TNN75285.1"/>
    <property type="molecule type" value="Genomic_DNA"/>
</dbReference>
<organism evidence="1 2">
    <name type="scientific">Liparis tanakae</name>
    <name type="common">Tanaka's snailfish</name>
    <dbReference type="NCBI Taxonomy" id="230148"/>
    <lineage>
        <taxon>Eukaryota</taxon>
        <taxon>Metazoa</taxon>
        <taxon>Chordata</taxon>
        <taxon>Craniata</taxon>
        <taxon>Vertebrata</taxon>
        <taxon>Euteleostomi</taxon>
        <taxon>Actinopterygii</taxon>
        <taxon>Neopterygii</taxon>
        <taxon>Teleostei</taxon>
        <taxon>Neoteleostei</taxon>
        <taxon>Acanthomorphata</taxon>
        <taxon>Eupercaria</taxon>
        <taxon>Perciformes</taxon>
        <taxon>Cottioidei</taxon>
        <taxon>Cottales</taxon>
        <taxon>Liparidae</taxon>
        <taxon>Liparis</taxon>
    </lineage>
</organism>
<evidence type="ECO:0000313" key="2">
    <source>
        <dbReference type="Proteomes" id="UP000314294"/>
    </source>
</evidence>
<gene>
    <name evidence="1" type="ORF">EYF80_014522</name>
</gene>
<dbReference type="Proteomes" id="UP000314294">
    <property type="component" value="Unassembled WGS sequence"/>
</dbReference>
<accession>A0A4Z2ICR5</accession>
<comment type="caution">
    <text evidence="1">The sequence shown here is derived from an EMBL/GenBank/DDBJ whole genome shotgun (WGS) entry which is preliminary data.</text>
</comment>
<sequence length="95" mass="10797">MAIVHWPDLLPVKREKDQSARNRLQQLVRLIHDLRLDDLLDDVLQCDDAHHLIEGVSVTFAVHPVHHGQTGIRVKPLCIMSDMVQKSSVASEETM</sequence>
<keyword evidence="2" id="KW-1185">Reference proteome</keyword>
<name>A0A4Z2ICR5_9TELE</name>
<reference evidence="1 2" key="1">
    <citation type="submission" date="2019-03" db="EMBL/GenBank/DDBJ databases">
        <title>First draft genome of Liparis tanakae, snailfish: a comprehensive survey of snailfish specific genes.</title>
        <authorList>
            <person name="Kim W."/>
            <person name="Song I."/>
            <person name="Jeong J.-H."/>
            <person name="Kim D."/>
            <person name="Kim S."/>
            <person name="Ryu S."/>
            <person name="Song J.Y."/>
            <person name="Lee S.K."/>
        </authorList>
    </citation>
    <scope>NUCLEOTIDE SEQUENCE [LARGE SCALE GENOMIC DNA]</scope>
    <source>
        <tissue evidence="1">Muscle</tissue>
    </source>
</reference>
<protein>
    <submittedName>
        <fullName evidence="1">Uncharacterized protein</fullName>
    </submittedName>
</protein>
<proteinExistence type="predicted"/>